<gene>
    <name evidence="3" type="ORF">FIBSPDRAFT_122645</name>
</gene>
<feature type="compositionally biased region" description="Low complexity" evidence="1">
    <location>
        <begin position="567"/>
        <end position="581"/>
    </location>
</feature>
<keyword evidence="4" id="KW-1185">Reference proteome</keyword>
<dbReference type="InterPro" id="IPR046522">
    <property type="entry name" value="DUF6699"/>
</dbReference>
<protein>
    <recommendedName>
        <fullName evidence="2">DUF6699 domain-containing protein</fullName>
    </recommendedName>
</protein>
<name>A0A166CLQ7_9AGAM</name>
<dbReference type="EMBL" id="KV417627">
    <property type="protein sequence ID" value="KZP13790.1"/>
    <property type="molecule type" value="Genomic_DNA"/>
</dbReference>
<evidence type="ECO:0000313" key="3">
    <source>
        <dbReference type="EMBL" id="KZP13790.1"/>
    </source>
</evidence>
<reference evidence="3 4" key="1">
    <citation type="journal article" date="2016" name="Mol. Biol. Evol.">
        <title>Comparative Genomics of Early-Diverging Mushroom-Forming Fungi Provides Insights into the Origins of Lignocellulose Decay Capabilities.</title>
        <authorList>
            <person name="Nagy L.G."/>
            <person name="Riley R."/>
            <person name="Tritt A."/>
            <person name="Adam C."/>
            <person name="Daum C."/>
            <person name="Floudas D."/>
            <person name="Sun H."/>
            <person name="Yadav J.S."/>
            <person name="Pangilinan J."/>
            <person name="Larsson K.H."/>
            <person name="Matsuura K."/>
            <person name="Barry K."/>
            <person name="Labutti K."/>
            <person name="Kuo R."/>
            <person name="Ohm R.A."/>
            <person name="Bhattacharya S.S."/>
            <person name="Shirouzu T."/>
            <person name="Yoshinaga Y."/>
            <person name="Martin F.M."/>
            <person name="Grigoriev I.V."/>
            <person name="Hibbett D.S."/>
        </authorList>
    </citation>
    <scope>NUCLEOTIDE SEQUENCE [LARGE SCALE GENOMIC DNA]</scope>
    <source>
        <strain evidence="3 4">CBS 109695</strain>
    </source>
</reference>
<dbReference type="Pfam" id="PF20415">
    <property type="entry name" value="DUF6699"/>
    <property type="match status" value="1"/>
</dbReference>
<evidence type="ECO:0000256" key="1">
    <source>
        <dbReference type="SAM" id="MobiDB-lite"/>
    </source>
</evidence>
<proteinExistence type="predicted"/>
<accession>A0A166CLQ7</accession>
<feature type="region of interest" description="Disordered" evidence="1">
    <location>
        <begin position="1"/>
        <end position="34"/>
    </location>
</feature>
<feature type="compositionally biased region" description="Gly residues" evidence="1">
    <location>
        <begin position="94"/>
        <end position="119"/>
    </location>
</feature>
<sequence>MLTSAANTPFIPPLPSPGGRSIRPPVVPNPEVNEPSWAREPMNMANYPTQYPGMGTPYVSAYSNLAPSGYGGGGGQQFTPFIPPSADLHPAPSMGGGHHSTPSMGGGHHISPSMGGGQQIPGSYFAAPRGLPPQTPHHGGGQLSADYTGYPQGPPPPGNPYAQGPPPGNPYAQGPPPGNPYAAAGTPWQTSVPMPGGFPPQTPYSQPMHPQDPRAQAHMMAPPGTGYSMFQQPLPGQYGGGGQHPAAAAGWGGYPQTPAMGMGFGMGGMGAGMGGMGAMPGGPQWGAPPPAATPWHGPSGQLPPAAAGPPPGARPAAMGGSGPRGHASEGWDLVGTDYDRFSADAQSGPVLEPFLLRRVRASLHINPLLQPAEDDLKRPYIEWNMLFPTARCHRSDDKPGRSWSNGRNDAATFPRVTTLRILMRGQPWMLEVNAQNPEVGVTCGELVEKICESLHTLVNKKEMKMATNERVIHDAYWYNRSTDGYDVPGGRLGDGVRRIDWLLNNTAFGGLVRNDELVKAQCGGALLPCTFEMKCEPRFTPEREKEEAEAEARLGRPSSRSHRSHRSSAAPSETDATSTRNSRSRSRQSIRVNIVH</sequence>
<dbReference type="AlphaFoldDB" id="A0A166CLQ7"/>
<evidence type="ECO:0000313" key="4">
    <source>
        <dbReference type="Proteomes" id="UP000076532"/>
    </source>
</evidence>
<feature type="compositionally biased region" description="Basic and acidic residues" evidence="1">
    <location>
        <begin position="540"/>
        <end position="554"/>
    </location>
</feature>
<dbReference type="STRING" id="436010.A0A166CLQ7"/>
<organism evidence="3 4">
    <name type="scientific">Athelia psychrophila</name>
    <dbReference type="NCBI Taxonomy" id="1759441"/>
    <lineage>
        <taxon>Eukaryota</taxon>
        <taxon>Fungi</taxon>
        <taxon>Dikarya</taxon>
        <taxon>Basidiomycota</taxon>
        <taxon>Agaricomycotina</taxon>
        <taxon>Agaricomycetes</taxon>
        <taxon>Agaricomycetidae</taxon>
        <taxon>Atheliales</taxon>
        <taxon>Atheliaceae</taxon>
        <taxon>Athelia</taxon>
    </lineage>
</organism>
<feature type="domain" description="DUF6699" evidence="2">
    <location>
        <begin position="381"/>
        <end position="515"/>
    </location>
</feature>
<dbReference type="Proteomes" id="UP000076532">
    <property type="component" value="Unassembled WGS sequence"/>
</dbReference>
<feature type="region of interest" description="Disordered" evidence="1">
    <location>
        <begin position="540"/>
        <end position="596"/>
    </location>
</feature>
<feature type="region of interest" description="Disordered" evidence="1">
    <location>
        <begin position="282"/>
        <end position="331"/>
    </location>
</feature>
<feature type="region of interest" description="Disordered" evidence="1">
    <location>
        <begin position="89"/>
        <end position="215"/>
    </location>
</feature>
<evidence type="ECO:0000259" key="2">
    <source>
        <dbReference type="Pfam" id="PF20415"/>
    </source>
</evidence>
<dbReference type="OrthoDB" id="3352225at2759"/>
<feature type="compositionally biased region" description="Pro residues" evidence="1">
    <location>
        <begin position="152"/>
        <end position="179"/>
    </location>
</feature>